<dbReference type="EMBL" id="CP136896">
    <property type="protein sequence ID" value="WOL14555.1"/>
    <property type="molecule type" value="Genomic_DNA"/>
</dbReference>
<reference evidence="2 3" key="1">
    <citation type="submission" date="2023-10" db="EMBL/GenBank/DDBJ databases">
        <title>Chromosome-scale genome assembly provides insights into flower coloration mechanisms of Canna indica.</title>
        <authorList>
            <person name="Li C."/>
        </authorList>
    </citation>
    <scope>NUCLEOTIDE SEQUENCE [LARGE SCALE GENOMIC DNA]</scope>
    <source>
        <tissue evidence="2">Flower</tissue>
    </source>
</reference>
<feature type="region of interest" description="Disordered" evidence="1">
    <location>
        <begin position="412"/>
        <end position="433"/>
    </location>
</feature>
<feature type="region of interest" description="Disordered" evidence="1">
    <location>
        <begin position="460"/>
        <end position="518"/>
    </location>
</feature>
<gene>
    <name evidence="2" type="ORF">Cni_G23335</name>
</gene>
<evidence type="ECO:0000313" key="2">
    <source>
        <dbReference type="EMBL" id="WOL14555.1"/>
    </source>
</evidence>
<dbReference type="Pfam" id="PF05097">
    <property type="entry name" value="DUF688"/>
    <property type="match status" value="1"/>
</dbReference>
<feature type="region of interest" description="Disordered" evidence="1">
    <location>
        <begin position="76"/>
        <end position="154"/>
    </location>
</feature>
<sequence>MLKNLMEDKKIDLDAPLLSVRRFSTGAASPTTSASKREEGDSQPPPPAPRRVSLPFYKSDLKSGPVRVPGVVPFVWEQTPGRPKDRVAHSVGGDGKPLPVPKLPHGRISNIKERAAAAPSVKLGSSVRTRKDVTFAPDSGTAKHSKSSEDGPKIIVEERAETVEKEVNAERVDKGKSQTIEKIERIEEAEKGVRTENAKKADKPEKIEDARKVDKPQNITKAEKVENKPEKQPIPVVEKHDVQEDEDDEDAFSDALDTLSRTESFFMNCSISGLSGLPDTAKLSGTFPKDPHVRDFMMERFLPAAQAMACDSPQRTFRKGAGSPKVPAKPLERSIISDLNRRPAPIPYQNKLNYLPQYAKKLEEVDSYDENEEDDEYYEDSSNFPSKGCGLLPKFCMKSSFCLLNPVPGMKVRGRLPPAPRGRTGSPQTRNVHRVEDELSWEAAYGKNLVQEYHSQVEEISKLRSESNSPTADGSSPYVHSTIGGTPPDQNEGLPSSLHERNGSILSRESNSSKIYDSDAGEKDIGNYWEINHNNQLGSGSMSPALEKTLYVDSGDRPGSLGSKSSAFNIVQDTRSTMSSGEVGNESRIIEEGILAEAHESDALQQEVSKVSGRVIHLPSETLNRGSMNGDNYLKHGNGPLHLKNDLNPLQSLLPPPLPKSPSESWLTRTLPSVTSKNPGPSSLLGIQLQPRKQTLLASSIDMKQETDIKPPKPQQRQIRFAEVLAKPEFPKSEI</sequence>
<accession>A0AAQ3KU71</accession>
<dbReference type="PANTHER" id="PTHR33671">
    <property type="entry name" value="N-METHYLTRANSFERASE, PUTATIVE (DUF688)-RELATED"/>
    <property type="match status" value="1"/>
</dbReference>
<feature type="region of interest" description="Disordered" evidence="1">
    <location>
        <begin position="656"/>
        <end position="686"/>
    </location>
</feature>
<evidence type="ECO:0000313" key="3">
    <source>
        <dbReference type="Proteomes" id="UP001327560"/>
    </source>
</evidence>
<feature type="compositionally biased region" description="Basic and acidic residues" evidence="1">
    <location>
        <begin position="193"/>
        <end position="242"/>
    </location>
</feature>
<feature type="compositionally biased region" description="Polar residues" evidence="1">
    <location>
        <begin position="668"/>
        <end position="681"/>
    </location>
</feature>
<keyword evidence="3" id="KW-1185">Reference proteome</keyword>
<dbReference type="InterPro" id="IPR007789">
    <property type="entry name" value="DUF688"/>
</dbReference>
<protein>
    <submittedName>
        <fullName evidence="2">Uncharacterized protein</fullName>
    </submittedName>
</protein>
<dbReference type="AlphaFoldDB" id="A0AAQ3KU71"/>
<feature type="compositionally biased region" description="Low complexity" evidence="1">
    <location>
        <begin position="24"/>
        <end position="34"/>
    </location>
</feature>
<feature type="region of interest" description="Disordered" evidence="1">
    <location>
        <begin position="193"/>
        <end position="249"/>
    </location>
</feature>
<dbReference type="PANTHER" id="PTHR33671:SF2">
    <property type="entry name" value="N-METHYLTRANSFERASE, PUTATIVE (DUF688)-RELATED"/>
    <property type="match status" value="1"/>
</dbReference>
<evidence type="ECO:0000256" key="1">
    <source>
        <dbReference type="SAM" id="MobiDB-lite"/>
    </source>
</evidence>
<organism evidence="2 3">
    <name type="scientific">Canna indica</name>
    <name type="common">Indian-shot</name>
    <dbReference type="NCBI Taxonomy" id="4628"/>
    <lineage>
        <taxon>Eukaryota</taxon>
        <taxon>Viridiplantae</taxon>
        <taxon>Streptophyta</taxon>
        <taxon>Embryophyta</taxon>
        <taxon>Tracheophyta</taxon>
        <taxon>Spermatophyta</taxon>
        <taxon>Magnoliopsida</taxon>
        <taxon>Liliopsida</taxon>
        <taxon>Zingiberales</taxon>
        <taxon>Cannaceae</taxon>
        <taxon>Canna</taxon>
    </lineage>
</organism>
<name>A0AAQ3KU71_9LILI</name>
<dbReference type="Proteomes" id="UP001327560">
    <property type="component" value="Chromosome 7"/>
</dbReference>
<feature type="region of interest" description="Disordered" evidence="1">
    <location>
        <begin position="19"/>
        <end position="55"/>
    </location>
</feature>
<proteinExistence type="predicted"/>
<feature type="compositionally biased region" description="Polar residues" evidence="1">
    <location>
        <begin position="504"/>
        <end position="515"/>
    </location>
</feature>